<dbReference type="InterPro" id="IPR000757">
    <property type="entry name" value="Beta-glucanase-like"/>
</dbReference>
<feature type="region of interest" description="Disordered" evidence="1">
    <location>
        <begin position="782"/>
        <end position="811"/>
    </location>
</feature>
<keyword evidence="3" id="KW-0732">Signal</keyword>
<dbReference type="InterPro" id="IPR013784">
    <property type="entry name" value="Carb-bd-like_fold"/>
</dbReference>
<reference evidence="6 7" key="1">
    <citation type="journal article" date="2016" name="Nat. Commun.">
        <title>Thousands of microbial genomes shed light on interconnected biogeochemical processes in an aquifer system.</title>
        <authorList>
            <person name="Anantharaman K."/>
            <person name="Brown C.T."/>
            <person name="Hug L.A."/>
            <person name="Sharon I."/>
            <person name="Castelle C.J."/>
            <person name="Probst A.J."/>
            <person name="Thomas B.C."/>
            <person name="Singh A."/>
            <person name="Wilkins M.J."/>
            <person name="Karaoz U."/>
            <person name="Brodie E.L."/>
            <person name="Williams K.H."/>
            <person name="Hubbard S.S."/>
            <person name="Banfield J.F."/>
        </authorList>
    </citation>
    <scope>NUCLEOTIDE SEQUENCE [LARGE SCALE GENOMIC DNA]</scope>
</reference>
<accession>A0A1F7YNP9</accession>
<gene>
    <name evidence="6" type="ORF">A2801_01030</name>
</gene>
<evidence type="ECO:0000259" key="5">
    <source>
        <dbReference type="PROSITE" id="PS51782"/>
    </source>
</evidence>
<feature type="chain" id="PRO_5009533825" description="Fibronectin type-III domain-containing protein" evidence="3">
    <location>
        <begin position="27"/>
        <end position="1110"/>
    </location>
</feature>
<dbReference type="Gene3D" id="2.60.120.200">
    <property type="match status" value="1"/>
</dbReference>
<dbReference type="Pfam" id="PF13620">
    <property type="entry name" value="CarboxypepD_reg"/>
    <property type="match status" value="1"/>
</dbReference>
<dbReference type="SMART" id="SM00060">
    <property type="entry name" value="FN3"/>
    <property type="match status" value="1"/>
</dbReference>
<dbReference type="Pfam" id="PF01476">
    <property type="entry name" value="LysM"/>
    <property type="match status" value="1"/>
</dbReference>
<dbReference type="Gene3D" id="3.10.350.10">
    <property type="entry name" value="LysM domain"/>
    <property type="match status" value="1"/>
</dbReference>
<dbReference type="Proteomes" id="UP000177263">
    <property type="component" value="Unassembled WGS sequence"/>
</dbReference>
<dbReference type="Gene3D" id="2.60.40.1120">
    <property type="entry name" value="Carboxypeptidase-like, regulatory domain"/>
    <property type="match status" value="1"/>
</dbReference>
<dbReference type="CDD" id="cd00063">
    <property type="entry name" value="FN3"/>
    <property type="match status" value="1"/>
</dbReference>
<dbReference type="PROSITE" id="PS50853">
    <property type="entry name" value="FN3"/>
    <property type="match status" value="1"/>
</dbReference>
<keyword evidence="2" id="KW-0472">Membrane</keyword>
<evidence type="ECO:0000256" key="3">
    <source>
        <dbReference type="SAM" id="SignalP"/>
    </source>
</evidence>
<dbReference type="Pfam" id="PF00041">
    <property type="entry name" value="fn3"/>
    <property type="match status" value="1"/>
</dbReference>
<feature type="domain" description="Fibronectin type-III" evidence="4">
    <location>
        <begin position="816"/>
        <end position="906"/>
    </location>
</feature>
<dbReference type="SUPFAM" id="SSF49265">
    <property type="entry name" value="Fibronectin type III"/>
    <property type="match status" value="1"/>
</dbReference>
<dbReference type="InterPro" id="IPR013783">
    <property type="entry name" value="Ig-like_fold"/>
</dbReference>
<dbReference type="PROSITE" id="PS51782">
    <property type="entry name" value="LYSM"/>
    <property type="match status" value="1"/>
</dbReference>
<evidence type="ECO:0000313" key="7">
    <source>
        <dbReference type="Proteomes" id="UP000177263"/>
    </source>
</evidence>
<protein>
    <recommendedName>
        <fullName evidence="8">Fibronectin type-III domain-containing protein</fullName>
    </recommendedName>
</protein>
<dbReference type="SUPFAM" id="SSF49899">
    <property type="entry name" value="Concanavalin A-like lectins/glucanases"/>
    <property type="match status" value="1"/>
</dbReference>
<sequence length="1110" mass="121038">MKAIARIAVLLSLVILVSISPKTVFADGTYANIGTSTGTNGSPDAVSWSQGYPIMIDAYGHYIVPVLPNGSTTYNFAYSNDAGGTWSEQTGLSFANRSSAVYDSVNDKIHVIGTNDTDGVHYKRFVIRRNSSYEIVSIEQDTAFTIMYLDLANSCTGYQAANPIALLKNNGSNGILVAFWSIKKTCSGSSITETRASMRVLSNTSADGTGSNWVALDGTSDEGGAVGPAEVDYDSLYLYSGADTIFQHSAMIQESSSTNDNDIYYFNADEDDTHGMRRLNWDSGSSNWSGSWTARSEFGGNINDSQGYNLKKELLSKPVYASGDDRVYVGIARWLDATNGDTQSLYYVDSSDTITLTDNIYSAGGTHCIYPTFDIAYDSNQDKVYFFYLISGATEVCGHTYYKTYDGSVFSSATAFFTVDSRSVDIPVTYQSRYDDKILLFFRVNNASTPGTPPHDIYFGYVTLNSTETNPTQSVTSPYSATTYSDFYKTCTTLTASQIENTSGGEVALAADFDDDLETPRAPYIKLFANRWETGVWTSGTFDPNPDGDIVIYGAGGAYMLGKTSFTRKILEFRAKFTDNDFQHIGWTDGTGFSSYAMFSTFNDGQLHTRVSNGSETRADLGTSYYGSLHTYKIDWGASDVKFYIDNVLVETTTTNVPSVAMKAIASNNDTVVGSDLSLDWIRVRNYSTTTGTYLSCALDSATTGAVWGTITFDKTEPSSTAATVKTRTSSDNSVWSSYSAEMTSGDTITSAAGRYLQYLVTLGGTSLLTSTLDNITITFASPTPTPSPTPASTATPTPATNNASSAGAPICTNSAPKAPWLYAATTLDKNTIELHFTNPQSADKYAVEYGTDPGKYIFAADDIGSGSYKVNYLASGTTYYFRVRGANGCQPGEWSNEISTTTLNATIQKQLEITQIDIQRQAESLCNIYSVKSGDTLWDISLEMYGKGTDYPKIIALNKSRYPLIDSSLDIGWELNINCDESGENVITSEETRDLPDLTIEVKDQNEDPIKGAKVILHSTPREEFTNNDGIATFKDVEPGQHELVVESDGYEGSQNIFLDDSAKEYKINLTVAKKSSFSDTKVIALVAFLLTVILVLLFIIIRKQKRHE</sequence>
<dbReference type="Pfam" id="PF00722">
    <property type="entry name" value="Glyco_hydro_16"/>
    <property type="match status" value="1"/>
</dbReference>
<evidence type="ECO:0008006" key="8">
    <source>
        <dbReference type="Google" id="ProtNLM"/>
    </source>
</evidence>
<feature type="signal peptide" evidence="3">
    <location>
        <begin position="1"/>
        <end position="26"/>
    </location>
</feature>
<dbReference type="GO" id="GO:0005975">
    <property type="term" value="P:carbohydrate metabolic process"/>
    <property type="evidence" value="ECO:0007669"/>
    <property type="project" value="InterPro"/>
</dbReference>
<feature type="transmembrane region" description="Helical" evidence="2">
    <location>
        <begin position="1084"/>
        <end position="1103"/>
    </location>
</feature>
<dbReference type="CDD" id="cd00118">
    <property type="entry name" value="LysM"/>
    <property type="match status" value="1"/>
</dbReference>
<dbReference type="EMBL" id="MGGM01000022">
    <property type="protein sequence ID" value="OGM28932.1"/>
    <property type="molecule type" value="Genomic_DNA"/>
</dbReference>
<proteinExistence type="predicted"/>
<evidence type="ECO:0000313" key="6">
    <source>
        <dbReference type="EMBL" id="OGM28932.1"/>
    </source>
</evidence>
<dbReference type="InterPro" id="IPR036116">
    <property type="entry name" value="FN3_sf"/>
</dbReference>
<dbReference type="AlphaFoldDB" id="A0A1F7YNP9"/>
<organism evidence="6 7">
    <name type="scientific">Candidatus Woesebacteria bacterium RIFCSPHIGHO2_01_FULL_41_10</name>
    <dbReference type="NCBI Taxonomy" id="1802500"/>
    <lineage>
        <taxon>Bacteria</taxon>
        <taxon>Candidatus Woeseibacteriota</taxon>
    </lineage>
</organism>
<dbReference type="Gene3D" id="2.60.40.10">
    <property type="entry name" value="Immunoglobulins"/>
    <property type="match status" value="1"/>
</dbReference>
<evidence type="ECO:0000256" key="2">
    <source>
        <dbReference type="SAM" id="Phobius"/>
    </source>
</evidence>
<comment type="caution">
    <text evidence="6">The sequence shown here is derived from an EMBL/GenBank/DDBJ whole genome shotgun (WGS) entry which is preliminary data.</text>
</comment>
<dbReference type="STRING" id="1802500.A2801_01030"/>
<feature type="compositionally biased region" description="Low complexity" evidence="1">
    <location>
        <begin position="791"/>
        <end position="807"/>
    </location>
</feature>
<name>A0A1F7YNP9_9BACT</name>
<dbReference type="InterPro" id="IPR013320">
    <property type="entry name" value="ConA-like_dom_sf"/>
</dbReference>
<dbReference type="GO" id="GO:0030246">
    <property type="term" value="F:carbohydrate binding"/>
    <property type="evidence" value="ECO:0007669"/>
    <property type="project" value="InterPro"/>
</dbReference>
<evidence type="ECO:0000256" key="1">
    <source>
        <dbReference type="SAM" id="MobiDB-lite"/>
    </source>
</evidence>
<keyword evidence="2" id="KW-0812">Transmembrane</keyword>
<feature type="domain" description="LysM" evidence="5">
    <location>
        <begin position="928"/>
        <end position="978"/>
    </location>
</feature>
<evidence type="ECO:0000259" key="4">
    <source>
        <dbReference type="PROSITE" id="PS50853"/>
    </source>
</evidence>
<dbReference type="InterPro" id="IPR003961">
    <property type="entry name" value="FN3_dom"/>
</dbReference>
<keyword evidence="2" id="KW-1133">Transmembrane helix</keyword>
<dbReference type="GO" id="GO:0004553">
    <property type="term" value="F:hydrolase activity, hydrolyzing O-glycosyl compounds"/>
    <property type="evidence" value="ECO:0007669"/>
    <property type="project" value="InterPro"/>
</dbReference>
<dbReference type="InterPro" id="IPR018392">
    <property type="entry name" value="LysM"/>
</dbReference>
<dbReference type="InterPro" id="IPR036779">
    <property type="entry name" value="LysM_dom_sf"/>
</dbReference>
<dbReference type="SUPFAM" id="SSF49452">
    <property type="entry name" value="Starch-binding domain-like"/>
    <property type="match status" value="1"/>
</dbReference>